<dbReference type="SUPFAM" id="SSF50939">
    <property type="entry name" value="Sialidases"/>
    <property type="match status" value="1"/>
</dbReference>
<evidence type="ECO:0000256" key="1">
    <source>
        <dbReference type="SAM" id="SignalP"/>
    </source>
</evidence>
<accession>A0A1X7DPK9</accession>
<dbReference type="Proteomes" id="UP000192936">
    <property type="component" value="Unassembled WGS sequence"/>
</dbReference>
<keyword evidence="1" id="KW-0732">Signal</keyword>
<reference evidence="2 3" key="1">
    <citation type="submission" date="2017-04" db="EMBL/GenBank/DDBJ databases">
        <authorList>
            <person name="Afonso C.L."/>
            <person name="Miller P.J."/>
            <person name="Scott M.A."/>
            <person name="Spackman E."/>
            <person name="Goraichik I."/>
            <person name="Dimitrov K.M."/>
            <person name="Suarez D.L."/>
            <person name="Swayne D.E."/>
        </authorList>
    </citation>
    <scope>NUCLEOTIDE SEQUENCE [LARGE SCALE GENOMIC DNA]</scope>
    <source>
        <strain evidence="2 3">A2P</strain>
    </source>
</reference>
<dbReference type="InterPro" id="IPR036278">
    <property type="entry name" value="Sialidase_sf"/>
</dbReference>
<feature type="chain" id="PRO_5012033018" description="DUF4185 domain-containing protein" evidence="1">
    <location>
        <begin position="30"/>
        <end position="389"/>
    </location>
</feature>
<sequence length="389" mass="42685">MTGQVTAAMLRRTAALVLSLSMAAAPAHALTIKRTGEPETVTSWQRDACARSDAPDTPARAFRDAGGTVHLIASHSTARALTGPSLDAVRPNCAVIFQGHGQDDPRLHDDRSWISSFYTPDGNTVFALVSNEFHAQKRPALCPSGQYMRCWRNSITAAISTDGGASFRLSAAPPNHTVATLPYPYGGDVGQRTGYFAPSNIVRNGDHWYAFLWAERFGAQKRGACLMRTDNLADPHSWRGWDGKSFSVRFVRDDQIEDAPEAHLCAPVAPDVLQGTVRSIVRHRASGRFIATLAMTRDGRTGIWTTTSPDLVSWSKPELLWAAPLLFRYGCGDKTAFDYPALLDPASQSRNFDDVGKTAYVYMTRLNLDKCRITWNRDLVRMPVEIGGG</sequence>
<proteinExistence type="predicted"/>
<dbReference type="AlphaFoldDB" id="A0A1X7DPK9"/>
<evidence type="ECO:0008006" key="4">
    <source>
        <dbReference type="Google" id="ProtNLM"/>
    </source>
</evidence>
<feature type="signal peptide" evidence="1">
    <location>
        <begin position="1"/>
        <end position="29"/>
    </location>
</feature>
<protein>
    <recommendedName>
        <fullName evidence="4">DUF4185 domain-containing protein</fullName>
    </recommendedName>
</protein>
<organism evidence="2 3">
    <name type="scientific">Azospirillum oryzae</name>
    <dbReference type="NCBI Taxonomy" id="286727"/>
    <lineage>
        <taxon>Bacteria</taxon>
        <taxon>Pseudomonadati</taxon>
        <taxon>Pseudomonadota</taxon>
        <taxon>Alphaproteobacteria</taxon>
        <taxon>Rhodospirillales</taxon>
        <taxon>Azospirillaceae</taxon>
        <taxon>Azospirillum</taxon>
    </lineage>
</organism>
<gene>
    <name evidence="2" type="ORF">SAMN02982917_0783</name>
</gene>
<evidence type="ECO:0000313" key="2">
    <source>
        <dbReference type="EMBL" id="SMF19133.1"/>
    </source>
</evidence>
<dbReference type="EMBL" id="FXAK01000001">
    <property type="protein sequence ID" value="SMF19133.1"/>
    <property type="molecule type" value="Genomic_DNA"/>
</dbReference>
<name>A0A1X7DPK9_9PROT</name>
<evidence type="ECO:0000313" key="3">
    <source>
        <dbReference type="Proteomes" id="UP000192936"/>
    </source>
</evidence>